<dbReference type="Proteomes" id="UP000054735">
    <property type="component" value="Unassembled WGS sequence"/>
</dbReference>
<dbReference type="OrthoDB" id="5647578at2"/>
<organism evidence="2 4">
    <name type="scientific">Legionella birminghamensis</name>
    <dbReference type="NCBI Taxonomy" id="28083"/>
    <lineage>
        <taxon>Bacteria</taxon>
        <taxon>Pseudomonadati</taxon>
        <taxon>Pseudomonadota</taxon>
        <taxon>Gammaproteobacteria</taxon>
        <taxon>Legionellales</taxon>
        <taxon>Legionellaceae</taxon>
        <taxon>Legionella</taxon>
    </lineage>
</organism>
<reference evidence="2 4" key="2">
    <citation type="submission" date="2018-06" db="EMBL/GenBank/DDBJ databases">
        <authorList>
            <consortium name="Pathogen Informatics"/>
            <person name="Doyle S."/>
        </authorList>
    </citation>
    <scope>NUCLEOTIDE SEQUENCE [LARGE SCALE GENOMIC DNA]</scope>
    <source>
        <strain evidence="2 4">NCTC12437</strain>
    </source>
</reference>
<evidence type="ECO:0000313" key="1">
    <source>
        <dbReference type="EMBL" id="KTC67980.1"/>
    </source>
</evidence>
<reference evidence="1 3" key="1">
    <citation type="submission" date="2015-11" db="EMBL/GenBank/DDBJ databases">
        <title>Genomic analysis of 38 Legionella species identifies large and diverse effector repertoires.</title>
        <authorList>
            <person name="Burstein D."/>
            <person name="Amaro F."/>
            <person name="Zusman T."/>
            <person name="Lifshitz Z."/>
            <person name="Cohen O."/>
            <person name="Gilbert J.A."/>
            <person name="Pupko T."/>
            <person name="Shuman H.A."/>
            <person name="Segal G."/>
        </authorList>
    </citation>
    <scope>NUCLEOTIDE SEQUENCE [LARGE SCALE GENOMIC DNA]</scope>
    <source>
        <strain evidence="1 3">CDC#1407-AL-14</strain>
    </source>
</reference>
<dbReference type="Proteomes" id="UP000255066">
    <property type="component" value="Unassembled WGS sequence"/>
</dbReference>
<evidence type="ECO:0000313" key="3">
    <source>
        <dbReference type="Proteomes" id="UP000054735"/>
    </source>
</evidence>
<evidence type="ECO:0000313" key="2">
    <source>
        <dbReference type="EMBL" id="STX31311.1"/>
    </source>
</evidence>
<proteinExistence type="predicted"/>
<name>A0A378I9L6_9GAMM</name>
<gene>
    <name evidence="1" type="ORF">Lbir_2582</name>
    <name evidence="2" type="ORF">NCTC12437_01083</name>
</gene>
<protein>
    <submittedName>
        <fullName evidence="2">Uncharacterized protein</fullName>
    </submittedName>
</protein>
<sequence length="411" mass="46370">MTIEELEKKLGSIVSYYVNNHIELDEYQQKKVKSRVVTCFSQILGQSIGEPDKLEHAYAELDQLIKANRDTGYIFWIEQQIKDAVYEKGICSYLLAQCHQALQKNKPNPNATQYLSISNIDQMVAKLRSDKESTENPVKSALLDSLITMFGSIQDYHETTRQLPDNWFQAIINKFPPVTAAIGAGLFIEELALLFAAVFVVSKGASWLEQSQSEMIKSIGSQAQRFINLFSQLAMTGLAYGSNLIYVLYNVALVLSLETQKNIVKAIMPPPVKTGLDLSAEIGLWGYYFREFEIKLIAVHLEEYIYKQSLQTIAPLRFGHTKSNKMKETLQQFKQIDASNESLETKLQKIEIALRILAYDKKICPSKSEAAFAVSKSIKVLKDAQDKLNESEPGLLDTECETVPACVNRPF</sequence>
<keyword evidence="3" id="KW-1185">Reference proteome</keyword>
<accession>A0A378I9L6</accession>
<dbReference type="EMBL" id="LNXT01000048">
    <property type="protein sequence ID" value="KTC67980.1"/>
    <property type="molecule type" value="Genomic_DNA"/>
</dbReference>
<dbReference type="STRING" id="28083.Lbir_2582"/>
<evidence type="ECO:0000313" key="4">
    <source>
        <dbReference type="Proteomes" id="UP000255066"/>
    </source>
</evidence>
<dbReference type="EMBL" id="UGNW01000001">
    <property type="protein sequence ID" value="STX31311.1"/>
    <property type="molecule type" value="Genomic_DNA"/>
</dbReference>
<dbReference type="RefSeq" id="WP_058524578.1">
    <property type="nucleotide sequence ID" value="NZ_CAAAHV010000027.1"/>
</dbReference>
<dbReference type="AlphaFoldDB" id="A0A378I9L6"/>